<gene>
    <name evidence="1" type="ORF">MLD38_038730</name>
</gene>
<dbReference type="Proteomes" id="UP001057402">
    <property type="component" value="Chromosome 12"/>
</dbReference>
<organism evidence="1 2">
    <name type="scientific">Melastoma candidum</name>
    <dbReference type="NCBI Taxonomy" id="119954"/>
    <lineage>
        <taxon>Eukaryota</taxon>
        <taxon>Viridiplantae</taxon>
        <taxon>Streptophyta</taxon>
        <taxon>Embryophyta</taxon>
        <taxon>Tracheophyta</taxon>
        <taxon>Spermatophyta</taxon>
        <taxon>Magnoliopsida</taxon>
        <taxon>eudicotyledons</taxon>
        <taxon>Gunneridae</taxon>
        <taxon>Pentapetalae</taxon>
        <taxon>rosids</taxon>
        <taxon>malvids</taxon>
        <taxon>Myrtales</taxon>
        <taxon>Melastomataceae</taxon>
        <taxon>Melastomatoideae</taxon>
        <taxon>Melastomateae</taxon>
        <taxon>Melastoma</taxon>
    </lineage>
</organism>
<keyword evidence="2" id="KW-1185">Reference proteome</keyword>
<accession>A0ACB9L1A6</accession>
<reference evidence="2" key="1">
    <citation type="journal article" date="2023" name="Front. Plant Sci.">
        <title>Chromosomal-level genome assembly of Melastoma candidum provides insights into trichome evolution.</title>
        <authorList>
            <person name="Zhong Y."/>
            <person name="Wu W."/>
            <person name="Sun C."/>
            <person name="Zou P."/>
            <person name="Liu Y."/>
            <person name="Dai S."/>
            <person name="Zhou R."/>
        </authorList>
    </citation>
    <scope>NUCLEOTIDE SEQUENCE [LARGE SCALE GENOMIC DNA]</scope>
</reference>
<sequence>MHSHTNSKLLHFNGAKILSNMKLLITLVTLSLAAATSLAYDPDLLQDICVAINNTNDGVFVNGKFCKDLKLATADDFPFTMYRTPGNTNNLLGSKVTPAFVDQFPGINTLGIPMARLDFAPNGLNTPHTHPRGTEILVVIEGPLYVGFVTSNKLNNTLFTKILYPGDVSVFPIGLIHFQLNVGKTNAVAFADLSSQNPGVIMITKSVFGVNPPISDDVLVKAFQVDKKVVDVLQAHFCSVIGLYRLQKTSSPF</sequence>
<protein>
    <submittedName>
        <fullName evidence="1">Uncharacterized protein</fullName>
    </submittedName>
</protein>
<evidence type="ECO:0000313" key="2">
    <source>
        <dbReference type="Proteomes" id="UP001057402"/>
    </source>
</evidence>
<evidence type="ECO:0000313" key="1">
    <source>
        <dbReference type="EMBL" id="KAI4303051.1"/>
    </source>
</evidence>
<comment type="caution">
    <text evidence="1">The sequence shown here is derived from an EMBL/GenBank/DDBJ whole genome shotgun (WGS) entry which is preliminary data.</text>
</comment>
<dbReference type="EMBL" id="CM042891">
    <property type="protein sequence ID" value="KAI4303051.1"/>
    <property type="molecule type" value="Genomic_DNA"/>
</dbReference>
<proteinExistence type="predicted"/>
<name>A0ACB9L1A6_9MYRT</name>